<feature type="transmembrane region" description="Helical" evidence="1">
    <location>
        <begin position="52"/>
        <end position="72"/>
    </location>
</feature>
<name>A0A1C3RE06_9PROT</name>
<dbReference type="Proteomes" id="UP000231658">
    <property type="component" value="Unassembled WGS sequence"/>
</dbReference>
<feature type="transmembrane region" description="Helical" evidence="1">
    <location>
        <begin position="306"/>
        <end position="337"/>
    </location>
</feature>
<feature type="transmembrane region" description="Helical" evidence="1">
    <location>
        <begin position="358"/>
        <end position="379"/>
    </location>
</feature>
<feature type="transmembrane region" description="Helical" evidence="1">
    <location>
        <begin position="21"/>
        <end position="40"/>
    </location>
</feature>
<sequence>MMGGTLPFGAEQRLLPEWIPLSFFSFALICLPLGWLLLFIQADNIASFSGGFGPVLACLHMFSIGVVLSTAFGASMQMLPVATGAAMNKPHGVVILLGLLIIGTTIMLGGFAHYFTQISTFGSLFLLGAVLLYGAMLVRLLLRSETLKIVRNHVFIGALCLILAATFGTLMILDWAEHLSFGMANGPLMHAGLALYGFMGLIVLGFSRIMIPMLAVSDTTNDKLCHITLMLSFIALALWISGQYQLAPIVATVASCLYVFEMVHILKGRMRTRLGPEWLPIRFSWVMFPTSLLLACAALWSDRYDYIVQLCIIIALLGWLVSFIIGILQRIIPFLLSMQIARRTGMPELPSKLAHEKLLSFIGPAHILAVVLTVTALIFEQTLLLRFASLIGIMSGILFLIFLITALKRKRHCLEKMTS</sequence>
<organism evidence="2 3">
    <name type="scientific">Candidatus Terasakiella magnetica</name>
    <dbReference type="NCBI Taxonomy" id="1867952"/>
    <lineage>
        <taxon>Bacteria</taxon>
        <taxon>Pseudomonadati</taxon>
        <taxon>Pseudomonadota</taxon>
        <taxon>Alphaproteobacteria</taxon>
        <taxon>Rhodospirillales</taxon>
        <taxon>Terasakiellaceae</taxon>
        <taxon>Terasakiella</taxon>
    </lineage>
</organism>
<keyword evidence="1" id="KW-0812">Transmembrane</keyword>
<feature type="transmembrane region" description="Helical" evidence="1">
    <location>
        <begin position="93"/>
        <end position="115"/>
    </location>
</feature>
<feature type="transmembrane region" description="Helical" evidence="1">
    <location>
        <begin position="154"/>
        <end position="173"/>
    </location>
</feature>
<feature type="transmembrane region" description="Helical" evidence="1">
    <location>
        <begin position="246"/>
        <end position="266"/>
    </location>
</feature>
<protein>
    <submittedName>
        <fullName evidence="2">Uncharacterized protein</fullName>
    </submittedName>
</protein>
<dbReference type="STRING" id="1867952.MTBPR1_100171"/>
<evidence type="ECO:0000256" key="1">
    <source>
        <dbReference type="SAM" id="Phobius"/>
    </source>
</evidence>
<gene>
    <name evidence="2" type="ORF">MTBPR1_100171</name>
</gene>
<feature type="transmembrane region" description="Helical" evidence="1">
    <location>
        <begin position="193"/>
        <end position="211"/>
    </location>
</feature>
<feature type="transmembrane region" description="Helical" evidence="1">
    <location>
        <begin position="278"/>
        <end position="300"/>
    </location>
</feature>
<dbReference type="AlphaFoldDB" id="A0A1C3RE06"/>
<keyword evidence="1" id="KW-0472">Membrane</keyword>
<evidence type="ECO:0000313" key="3">
    <source>
        <dbReference type="Proteomes" id="UP000231658"/>
    </source>
</evidence>
<feature type="transmembrane region" description="Helical" evidence="1">
    <location>
        <begin position="223"/>
        <end position="240"/>
    </location>
</feature>
<reference evidence="2 3" key="1">
    <citation type="submission" date="2016-07" db="EMBL/GenBank/DDBJ databases">
        <authorList>
            <person name="Lefevre C.T."/>
        </authorList>
    </citation>
    <scope>NUCLEOTIDE SEQUENCE [LARGE SCALE GENOMIC DNA]</scope>
    <source>
        <strain evidence="2">PR1</strain>
    </source>
</reference>
<accession>A0A1C3RE06</accession>
<dbReference type="EMBL" id="FLYE01000002">
    <property type="protein sequence ID" value="SCA55530.1"/>
    <property type="molecule type" value="Genomic_DNA"/>
</dbReference>
<feature type="transmembrane region" description="Helical" evidence="1">
    <location>
        <begin position="121"/>
        <end position="142"/>
    </location>
</feature>
<proteinExistence type="predicted"/>
<evidence type="ECO:0000313" key="2">
    <source>
        <dbReference type="EMBL" id="SCA55530.1"/>
    </source>
</evidence>
<keyword evidence="3" id="KW-1185">Reference proteome</keyword>
<dbReference type="OrthoDB" id="7346639at2"/>
<dbReference type="RefSeq" id="WP_069186237.1">
    <property type="nucleotide sequence ID" value="NZ_FLYE01000002.1"/>
</dbReference>
<feature type="transmembrane region" description="Helical" evidence="1">
    <location>
        <begin position="385"/>
        <end position="407"/>
    </location>
</feature>
<keyword evidence="1" id="KW-1133">Transmembrane helix</keyword>